<dbReference type="InterPro" id="IPR041117">
    <property type="entry name" value="SoxA_A3"/>
</dbReference>
<sequence>MNDITVAIIGGGPAGLSAARVLAENQVSCLLLDEQASLGGQIYRGIEHVSQQYAGRAEKLGADYLHGLALTQGLPEKHLQRVLNAKVWSVNTSGQIVYSVGAQSYQVKAKYVVLATGAQERPFAFPGWTLPGVMTAGAAQILLKAHGVAVKNSVLIGNGPLLYLLASQLLAFGHPPQAIVETQAKNAWKNALPHLPNAMLYGSSYLWKGIKMLALIKKAGIQHYTKACDIHAIGVESLQQIRFQQGGKTHTLNTQNALIHQGVIPNTQISRALNLQHFWSEQQQTWLPVTHQSGESSLENIYIAGDGASIGGATVARFSGEQVALQLLKKMGVFTQTQYNSRARPLNKQLRVELAVRPFLDYRYAPDNRTMLNNSSTLVCRCEEVSVGQLREHARQGCLGLNQTKTFSRCGMGPCQGRQCGVNAALVLADERKLSPDKIDYYRIRPVIKPVTLAEVASLAKEETN</sequence>
<dbReference type="Proteomes" id="UP000471298">
    <property type="component" value="Unassembled WGS sequence"/>
</dbReference>
<organism evidence="4 5">
    <name type="scientific">Ostreibacterium oceani</name>
    <dbReference type="NCBI Taxonomy" id="2654998"/>
    <lineage>
        <taxon>Bacteria</taxon>
        <taxon>Pseudomonadati</taxon>
        <taxon>Pseudomonadota</taxon>
        <taxon>Gammaproteobacteria</taxon>
        <taxon>Cardiobacteriales</taxon>
        <taxon>Ostreibacteriaceae</taxon>
        <taxon>Ostreibacterium</taxon>
    </lineage>
</organism>
<proteinExistence type="predicted"/>
<evidence type="ECO:0000259" key="2">
    <source>
        <dbReference type="Pfam" id="PF07992"/>
    </source>
</evidence>
<dbReference type="SUPFAM" id="SSF51905">
    <property type="entry name" value="FAD/NAD(P)-binding domain"/>
    <property type="match status" value="1"/>
</dbReference>
<dbReference type="InterPro" id="IPR023753">
    <property type="entry name" value="FAD/NAD-binding_dom"/>
</dbReference>
<evidence type="ECO:0000256" key="1">
    <source>
        <dbReference type="ARBA" id="ARBA00023002"/>
    </source>
</evidence>
<dbReference type="InterPro" id="IPR036188">
    <property type="entry name" value="FAD/NAD-bd_sf"/>
</dbReference>
<dbReference type="PANTHER" id="PTHR42949:SF3">
    <property type="entry name" value="ANAEROBIC GLYCEROL-3-PHOSPHATE DEHYDROGENASE SUBUNIT B"/>
    <property type="match status" value="1"/>
</dbReference>
<dbReference type="PIRSF" id="PIRSF037495">
    <property type="entry name" value="Opine_OX_OoxA/HcnB"/>
    <property type="match status" value="1"/>
</dbReference>
<keyword evidence="5" id="KW-1185">Reference proteome</keyword>
<dbReference type="InterPro" id="IPR017224">
    <property type="entry name" value="Opine_Oxase_asu/HCN_bsu"/>
</dbReference>
<evidence type="ECO:0000313" key="5">
    <source>
        <dbReference type="Proteomes" id="UP000471298"/>
    </source>
</evidence>
<dbReference type="AlphaFoldDB" id="A0A6N7EXI9"/>
<dbReference type="InterPro" id="IPR051691">
    <property type="entry name" value="Metab_Enz_Cyan_OpOx_G3PDH"/>
</dbReference>
<dbReference type="Gene3D" id="3.50.50.60">
    <property type="entry name" value="FAD/NAD(P)-binding domain"/>
    <property type="match status" value="2"/>
</dbReference>
<dbReference type="Pfam" id="PF17806">
    <property type="entry name" value="SO_alpha_A3"/>
    <property type="match status" value="1"/>
</dbReference>
<dbReference type="EMBL" id="WHNW01000001">
    <property type="protein sequence ID" value="MPV85188.1"/>
    <property type="molecule type" value="Genomic_DNA"/>
</dbReference>
<name>A0A6N7EXI9_9GAMM</name>
<gene>
    <name evidence="4" type="ORF">GCU85_00375</name>
</gene>
<evidence type="ECO:0000259" key="3">
    <source>
        <dbReference type="Pfam" id="PF17806"/>
    </source>
</evidence>
<dbReference type="PRINTS" id="PR00469">
    <property type="entry name" value="PNDRDTASEII"/>
</dbReference>
<dbReference type="RefSeq" id="WP_152808197.1">
    <property type="nucleotide sequence ID" value="NZ_WHNW01000001.1"/>
</dbReference>
<keyword evidence="1" id="KW-0560">Oxidoreductase</keyword>
<dbReference type="PANTHER" id="PTHR42949">
    <property type="entry name" value="ANAEROBIC GLYCEROL-3-PHOSPHATE DEHYDROGENASE SUBUNIT B"/>
    <property type="match status" value="1"/>
</dbReference>
<dbReference type="Gene3D" id="1.10.10.1100">
    <property type="entry name" value="BFD-like [2Fe-2S]-binding domain"/>
    <property type="match status" value="1"/>
</dbReference>
<evidence type="ECO:0000313" key="4">
    <source>
        <dbReference type="EMBL" id="MPV85188.1"/>
    </source>
</evidence>
<dbReference type="CDD" id="cd19946">
    <property type="entry name" value="GlpA-like_Fer2_BFD-like"/>
    <property type="match status" value="1"/>
</dbReference>
<dbReference type="InParanoid" id="A0A6N7EXI9"/>
<reference evidence="4 5" key="1">
    <citation type="submission" date="2019-10" db="EMBL/GenBank/DDBJ databases">
        <title>Cardiobacteriales fam. a chemoheterotrophic member of the order Cardiobacteriales, and proposal of Cardiobacteriales fam. nov.</title>
        <authorList>
            <person name="Wang C."/>
        </authorList>
    </citation>
    <scope>NUCLEOTIDE SEQUENCE [LARGE SCALE GENOMIC DNA]</scope>
    <source>
        <strain evidence="4 5">ML27</strain>
    </source>
</reference>
<dbReference type="GO" id="GO:0016491">
    <property type="term" value="F:oxidoreductase activity"/>
    <property type="evidence" value="ECO:0007669"/>
    <property type="project" value="UniProtKB-KW"/>
</dbReference>
<feature type="domain" description="SoxA A3" evidence="3">
    <location>
        <begin position="377"/>
        <end position="457"/>
    </location>
</feature>
<dbReference type="Pfam" id="PF07992">
    <property type="entry name" value="Pyr_redox_2"/>
    <property type="match status" value="1"/>
</dbReference>
<protein>
    <submittedName>
        <fullName evidence="4">NAD(P)-binding protein</fullName>
    </submittedName>
</protein>
<comment type="caution">
    <text evidence="4">The sequence shown here is derived from an EMBL/GenBank/DDBJ whole genome shotgun (WGS) entry which is preliminary data.</text>
</comment>
<dbReference type="PRINTS" id="PR00368">
    <property type="entry name" value="FADPNR"/>
</dbReference>
<dbReference type="InterPro" id="IPR041854">
    <property type="entry name" value="BFD-like_2Fe2S-bd_dom_sf"/>
</dbReference>
<accession>A0A6N7EXI9</accession>
<feature type="domain" description="FAD/NAD(P)-binding" evidence="2">
    <location>
        <begin position="5"/>
        <end position="318"/>
    </location>
</feature>